<comment type="caution">
    <text evidence="1">The sequence shown here is derived from an EMBL/GenBank/DDBJ whole genome shotgun (WGS) entry which is preliminary data.</text>
</comment>
<gene>
    <name evidence="1" type="ORF">HPB49_020989</name>
</gene>
<sequence length="238" mass="26549">MTVYGDLHRTFVQVMLSRKLMPLTEFQELVRHCHIEHDVPCIAVTNPQALAKFVSVVNNKLSPFHMRIKGGVSEEDGSHFYALVNMRDDTLSKCATKFSGIEMKFFKKLVVTIAESNSGHITSTAALNMVYDDNDTGLQIRTAQSLVDQMVELGCLIVEEGNISLSPLTLLEMEPYLREQLGEGLPTCHVCKQMCIKGELCPNPNCPVKLHSHCASQIFRKRSTVSGSCPSCDESWEL</sequence>
<dbReference type="EMBL" id="CM023479">
    <property type="protein sequence ID" value="KAH7974895.1"/>
    <property type="molecule type" value="Genomic_DNA"/>
</dbReference>
<keyword evidence="2" id="KW-1185">Reference proteome</keyword>
<accession>A0ACB8DRC4</accession>
<protein>
    <submittedName>
        <fullName evidence="1">Uncharacterized protein</fullName>
    </submittedName>
</protein>
<evidence type="ECO:0000313" key="2">
    <source>
        <dbReference type="Proteomes" id="UP000821865"/>
    </source>
</evidence>
<reference evidence="1" key="1">
    <citation type="submission" date="2020-05" db="EMBL/GenBank/DDBJ databases">
        <title>Large-scale comparative analyses of tick genomes elucidate their genetic diversity and vector capacities.</title>
        <authorList>
            <person name="Jia N."/>
            <person name="Wang J."/>
            <person name="Shi W."/>
            <person name="Du L."/>
            <person name="Sun Y."/>
            <person name="Zhan W."/>
            <person name="Jiang J."/>
            <person name="Wang Q."/>
            <person name="Zhang B."/>
            <person name="Ji P."/>
            <person name="Sakyi L.B."/>
            <person name="Cui X."/>
            <person name="Yuan T."/>
            <person name="Jiang B."/>
            <person name="Yang W."/>
            <person name="Lam T.T.-Y."/>
            <person name="Chang Q."/>
            <person name="Ding S."/>
            <person name="Wang X."/>
            <person name="Zhu J."/>
            <person name="Ruan X."/>
            <person name="Zhao L."/>
            <person name="Wei J."/>
            <person name="Que T."/>
            <person name="Du C."/>
            <person name="Cheng J."/>
            <person name="Dai P."/>
            <person name="Han X."/>
            <person name="Huang E."/>
            <person name="Gao Y."/>
            <person name="Liu J."/>
            <person name="Shao H."/>
            <person name="Ye R."/>
            <person name="Li L."/>
            <person name="Wei W."/>
            <person name="Wang X."/>
            <person name="Wang C."/>
            <person name="Yang T."/>
            <person name="Huo Q."/>
            <person name="Li W."/>
            <person name="Guo W."/>
            <person name="Chen H."/>
            <person name="Zhou L."/>
            <person name="Ni X."/>
            <person name="Tian J."/>
            <person name="Zhou Y."/>
            <person name="Sheng Y."/>
            <person name="Liu T."/>
            <person name="Pan Y."/>
            <person name="Xia L."/>
            <person name="Li J."/>
            <person name="Zhao F."/>
            <person name="Cao W."/>
        </authorList>
    </citation>
    <scope>NUCLEOTIDE SEQUENCE</scope>
    <source>
        <strain evidence="1">Dsil-2018</strain>
    </source>
</reference>
<organism evidence="1 2">
    <name type="scientific">Dermacentor silvarum</name>
    <name type="common">Tick</name>
    <dbReference type="NCBI Taxonomy" id="543639"/>
    <lineage>
        <taxon>Eukaryota</taxon>
        <taxon>Metazoa</taxon>
        <taxon>Ecdysozoa</taxon>
        <taxon>Arthropoda</taxon>
        <taxon>Chelicerata</taxon>
        <taxon>Arachnida</taxon>
        <taxon>Acari</taxon>
        <taxon>Parasitiformes</taxon>
        <taxon>Ixodida</taxon>
        <taxon>Ixodoidea</taxon>
        <taxon>Ixodidae</taxon>
        <taxon>Rhipicephalinae</taxon>
        <taxon>Dermacentor</taxon>
    </lineage>
</organism>
<proteinExistence type="predicted"/>
<dbReference type="Proteomes" id="UP000821865">
    <property type="component" value="Chromosome 10"/>
</dbReference>
<evidence type="ECO:0000313" key="1">
    <source>
        <dbReference type="EMBL" id="KAH7974895.1"/>
    </source>
</evidence>
<name>A0ACB8DRC4_DERSI</name>